<proteinExistence type="predicted"/>
<dbReference type="Gene3D" id="3.40.50.1820">
    <property type="entry name" value="alpha/beta hydrolase"/>
    <property type="match status" value="1"/>
</dbReference>
<organism evidence="2 3">
    <name type="scientific">Corynebacterium hylobatis</name>
    <dbReference type="NCBI Taxonomy" id="1859290"/>
    <lineage>
        <taxon>Bacteria</taxon>
        <taxon>Bacillati</taxon>
        <taxon>Actinomycetota</taxon>
        <taxon>Actinomycetes</taxon>
        <taxon>Mycobacteriales</taxon>
        <taxon>Corynebacteriaceae</taxon>
        <taxon>Corynebacterium</taxon>
    </lineage>
</organism>
<dbReference type="PANTHER" id="PTHR46438">
    <property type="entry name" value="ALPHA/BETA-HYDROLASES SUPERFAMILY PROTEIN"/>
    <property type="match status" value="1"/>
</dbReference>
<name>A0A3S0BHW4_9CORY</name>
<feature type="domain" description="AB hydrolase-1" evidence="1">
    <location>
        <begin position="66"/>
        <end position="167"/>
    </location>
</feature>
<dbReference type="GO" id="GO:0016787">
    <property type="term" value="F:hydrolase activity"/>
    <property type="evidence" value="ECO:0007669"/>
    <property type="project" value="UniProtKB-KW"/>
</dbReference>
<dbReference type="Pfam" id="PF00561">
    <property type="entry name" value="Abhydrolase_1"/>
    <property type="match status" value="1"/>
</dbReference>
<gene>
    <name evidence="2" type="ORF">EAH68_01485</name>
</gene>
<sequence>MLPTATGLLLLAGGLAAARLHRTTRNYYRGPVNKAYAAGVATHRREIRPGTVLHYARTSGTGRPGLLLIPGQGSLWYDYARVLPDLSADFDVVAVDVHGHGGSSWNRADYCATVIAADLVLLGRELFDTPFLVAGHSSGGLIAVQMAAGHPDDIAGVLIEDAPFFATEPGRVPGTFVGQDLDLLAGYLAQVEEPDGEADYLAYALPHAYIGTLFGGVWPFISGQVIAQRRKHPQATPNIWYLGPAINRIWESISHPFDRWWSHAFFLSRSWHEDFDQATALRSVTAPTTFLKASTSYGADGVLLAALNEEDLAKVEKLLVDNRTVHVTAGHDIHFEKPAVFTRALRELADRSRR</sequence>
<evidence type="ECO:0000259" key="1">
    <source>
        <dbReference type="Pfam" id="PF00561"/>
    </source>
</evidence>
<dbReference type="OrthoDB" id="4222986at2"/>
<protein>
    <submittedName>
        <fullName evidence="2">Alpha/beta hydrolase</fullName>
    </submittedName>
</protein>
<dbReference type="SUPFAM" id="SSF53474">
    <property type="entry name" value="alpha/beta-Hydrolases"/>
    <property type="match status" value="1"/>
</dbReference>
<dbReference type="InterPro" id="IPR000073">
    <property type="entry name" value="AB_hydrolase_1"/>
</dbReference>
<keyword evidence="2" id="KW-0378">Hydrolase</keyword>
<reference evidence="2 3" key="1">
    <citation type="submission" date="2018-12" db="EMBL/GenBank/DDBJ databases">
        <title>YIM 101343 draft genome.</title>
        <authorList>
            <person name="Chen X."/>
        </authorList>
    </citation>
    <scope>NUCLEOTIDE SEQUENCE [LARGE SCALE GENOMIC DNA]</scope>
    <source>
        <strain evidence="2 3">YIM 101343</strain>
    </source>
</reference>
<dbReference type="PANTHER" id="PTHR46438:SF2">
    <property type="entry name" value="ALPHA_BETA-HYDROLASES SUPERFAMILY PROTEIN"/>
    <property type="match status" value="1"/>
</dbReference>
<dbReference type="EMBL" id="RXHJ01000002">
    <property type="protein sequence ID" value="RSZ65459.1"/>
    <property type="molecule type" value="Genomic_DNA"/>
</dbReference>
<evidence type="ECO:0000313" key="2">
    <source>
        <dbReference type="EMBL" id="RSZ65459.1"/>
    </source>
</evidence>
<dbReference type="InterPro" id="IPR029058">
    <property type="entry name" value="AB_hydrolase_fold"/>
</dbReference>
<dbReference type="Proteomes" id="UP000274907">
    <property type="component" value="Unassembled WGS sequence"/>
</dbReference>
<evidence type="ECO:0000313" key="3">
    <source>
        <dbReference type="Proteomes" id="UP000274907"/>
    </source>
</evidence>
<dbReference type="RefSeq" id="WP_126119554.1">
    <property type="nucleotide sequence ID" value="NZ_RXHJ01000002.1"/>
</dbReference>
<dbReference type="AlphaFoldDB" id="A0A3S0BHW4"/>
<comment type="caution">
    <text evidence="2">The sequence shown here is derived from an EMBL/GenBank/DDBJ whole genome shotgun (WGS) entry which is preliminary data.</text>
</comment>
<keyword evidence="3" id="KW-1185">Reference proteome</keyword>
<accession>A0A3S0BHW4</accession>